<dbReference type="InterPro" id="IPR035956">
    <property type="entry name" value="RimP_N_sf"/>
</dbReference>
<comment type="function">
    <text evidence="3">Required for maturation of 30S ribosomal subunits.</text>
</comment>
<keyword evidence="7" id="KW-1185">Reference proteome</keyword>
<dbReference type="GO" id="GO:0006412">
    <property type="term" value="P:translation"/>
    <property type="evidence" value="ECO:0007669"/>
    <property type="project" value="TreeGrafter"/>
</dbReference>
<evidence type="ECO:0000259" key="5">
    <source>
        <dbReference type="Pfam" id="PF17384"/>
    </source>
</evidence>
<evidence type="ECO:0000313" key="7">
    <source>
        <dbReference type="Proteomes" id="UP000306544"/>
    </source>
</evidence>
<accession>A0A5R9AAI1</accession>
<dbReference type="EMBL" id="VAWA01000007">
    <property type="protein sequence ID" value="TLP75789.1"/>
    <property type="molecule type" value="Genomic_DNA"/>
</dbReference>
<dbReference type="PANTHER" id="PTHR33867">
    <property type="entry name" value="RIBOSOME MATURATION FACTOR RIMP"/>
    <property type="match status" value="1"/>
</dbReference>
<evidence type="ECO:0000256" key="3">
    <source>
        <dbReference type="HAMAP-Rule" id="MF_01077"/>
    </source>
</evidence>
<dbReference type="OrthoDB" id="9805006at2"/>
<dbReference type="Pfam" id="PF17384">
    <property type="entry name" value="DUF150_C"/>
    <property type="match status" value="1"/>
</dbReference>
<comment type="subcellular location">
    <subcellularLocation>
        <location evidence="3">Cytoplasm</location>
    </subcellularLocation>
</comment>
<dbReference type="Gene3D" id="3.30.300.70">
    <property type="entry name" value="RimP-like superfamily, N-terminal"/>
    <property type="match status" value="1"/>
</dbReference>
<dbReference type="HAMAP" id="MF_01077">
    <property type="entry name" value="RimP"/>
    <property type="match status" value="1"/>
</dbReference>
<sequence length="196" mass="21062">MGGMAVPPRTSADQRFSDPRAEQLATMIEPTVKAHGLCVEQVALTTSGPRTVLEVSVDFAEGTDTVDLDTIAAISEALSVVLDQAEQNDDAAPLAALDTYDLEVTSPGATRPLTEPRHFRRNIGRLLEIQRTAQDPSAADAALTARLIEVDQEGIVVTELIPAPKKGMKPKVGPEIHISFASITRARVQVEFSHKD</sequence>
<dbReference type="InterPro" id="IPR003728">
    <property type="entry name" value="Ribosome_maturation_RimP"/>
</dbReference>
<evidence type="ECO:0000256" key="1">
    <source>
        <dbReference type="ARBA" id="ARBA00022490"/>
    </source>
</evidence>
<dbReference type="SUPFAM" id="SSF75420">
    <property type="entry name" value="YhbC-like, N-terminal domain"/>
    <property type="match status" value="1"/>
</dbReference>
<keyword evidence="1 3" id="KW-0963">Cytoplasm</keyword>
<dbReference type="PANTHER" id="PTHR33867:SF1">
    <property type="entry name" value="RIBOSOME MATURATION FACTOR RIMP"/>
    <property type="match status" value="1"/>
</dbReference>
<reference evidence="6 7" key="1">
    <citation type="submission" date="2019-05" db="EMBL/GenBank/DDBJ databases">
        <title>Nesterenkonia sp. GY239, isolated from the Southern Atlantic Ocean.</title>
        <authorList>
            <person name="Zhang G."/>
        </authorList>
    </citation>
    <scope>NUCLEOTIDE SEQUENCE [LARGE SCALE GENOMIC DNA]</scope>
    <source>
        <strain evidence="6 7">GY239</strain>
    </source>
</reference>
<evidence type="ECO:0000256" key="2">
    <source>
        <dbReference type="ARBA" id="ARBA00022517"/>
    </source>
</evidence>
<dbReference type="Pfam" id="PF02576">
    <property type="entry name" value="RimP_N"/>
    <property type="match status" value="1"/>
</dbReference>
<organism evidence="6 7">
    <name type="scientific">Nesterenkonia sphaerica</name>
    <dbReference type="NCBI Taxonomy" id="1804988"/>
    <lineage>
        <taxon>Bacteria</taxon>
        <taxon>Bacillati</taxon>
        <taxon>Actinomycetota</taxon>
        <taxon>Actinomycetes</taxon>
        <taxon>Micrococcales</taxon>
        <taxon>Micrococcaceae</taxon>
        <taxon>Nesterenkonia</taxon>
    </lineage>
</organism>
<feature type="domain" description="Ribosome maturation factor RimP N-terminal" evidence="4">
    <location>
        <begin position="27"/>
        <end position="109"/>
    </location>
</feature>
<dbReference type="InterPro" id="IPR028989">
    <property type="entry name" value="RimP_N"/>
</dbReference>
<dbReference type="Proteomes" id="UP000306544">
    <property type="component" value="Unassembled WGS sequence"/>
</dbReference>
<dbReference type="GO" id="GO:0005829">
    <property type="term" value="C:cytosol"/>
    <property type="evidence" value="ECO:0007669"/>
    <property type="project" value="TreeGrafter"/>
</dbReference>
<dbReference type="GO" id="GO:0000028">
    <property type="term" value="P:ribosomal small subunit assembly"/>
    <property type="evidence" value="ECO:0007669"/>
    <property type="project" value="TreeGrafter"/>
</dbReference>
<proteinExistence type="inferred from homology"/>
<dbReference type="CDD" id="cd01734">
    <property type="entry name" value="YlxS_C"/>
    <property type="match status" value="1"/>
</dbReference>
<dbReference type="AlphaFoldDB" id="A0A5R9AAI1"/>
<evidence type="ECO:0000259" key="4">
    <source>
        <dbReference type="Pfam" id="PF02576"/>
    </source>
</evidence>
<dbReference type="InterPro" id="IPR028998">
    <property type="entry name" value="RimP_C"/>
</dbReference>
<comment type="similarity">
    <text evidence="3">Belongs to the RimP family.</text>
</comment>
<keyword evidence="2 3" id="KW-0690">Ribosome biogenesis</keyword>
<evidence type="ECO:0000313" key="6">
    <source>
        <dbReference type="EMBL" id="TLP75789.1"/>
    </source>
</evidence>
<protein>
    <recommendedName>
        <fullName evidence="3">Ribosome maturation factor RimP</fullName>
    </recommendedName>
</protein>
<gene>
    <name evidence="3" type="primary">rimP</name>
    <name evidence="6" type="ORF">FEF27_07105</name>
</gene>
<feature type="domain" description="Ribosome maturation factor RimP C-terminal" evidence="5">
    <location>
        <begin position="113"/>
        <end position="192"/>
    </location>
</feature>
<name>A0A5R9AAI1_9MICC</name>
<comment type="caution">
    <text evidence="6">The sequence shown here is derived from an EMBL/GenBank/DDBJ whole genome shotgun (WGS) entry which is preliminary data.</text>
</comment>